<keyword evidence="1" id="KW-0472">Membrane</keyword>
<dbReference type="Proteomes" id="UP001597461">
    <property type="component" value="Unassembled WGS sequence"/>
</dbReference>
<dbReference type="EMBL" id="JBHULL010000003">
    <property type="protein sequence ID" value="MFD2581369.1"/>
    <property type="molecule type" value="Genomic_DNA"/>
</dbReference>
<evidence type="ECO:0000313" key="3">
    <source>
        <dbReference type="Proteomes" id="UP001597461"/>
    </source>
</evidence>
<accession>A0ABW5MDW5</accession>
<evidence type="ECO:0000313" key="2">
    <source>
        <dbReference type="EMBL" id="MFD2581369.1"/>
    </source>
</evidence>
<evidence type="ECO:0000256" key="1">
    <source>
        <dbReference type="SAM" id="Phobius"/>
    </source>
</evidence>
<reference evidence="3" key="1">
    <citation type="journal article" date="2019" name="Int. J. Syst. Evol. Microbiol.">
        <title>The Global Catalogue of Microorganisms (GCM) 10K type strain sequencing project: providing services to taxonomists for standard genome sequencing and annotation.</title>
        <authorList>
            <consortium name="The Broad Institute Genomics Platform"/>
            <consortium name="The Broad Institute Genome Sequencing Center for Infectious Disease"/>
            <person name="Wu L."/>
            <person name="Ma J."/>
        </authorList>
    </citation>
    <scope>NUCLEOTIDE SEQUENCE [LARGE SCALE GENOMIC DNA]</scope>
    <source>
        <strain evidence="3">KCTC 42866</strain>
    </source>
</reference>
<feature type="transmembrane region" description="Helical" evidence="1">
    <location>
        <begin position="75"/>
        <end position="97"/>
    </location>
</feature>
<proteinExistence type="predicted"/>
<sequence>MEKDKIEVLLEKYWNAETTLEEERMVKQYLESNDPEKRLMPEKEWFEALSDFKSIEVKAVDFGVITDQPLVRRRLLANILKIAASILLVIAVSFWVISYRSAQVERDLALQKKVEADLFSISKTLNQANTGLNEIIKPKSDLKTQND</sequence>
<comment type="caution">
    <text evidence="2">The sequence shown here is derived from an EMBL/GenBank/DDBJ whole genome shotgun (WGS) entry which is preliminary data.</text>
</comment>
<protein>
    <recommendedName>
        <fullName evidence="4">Anti-sigma factor</fullName>
    </recommendedName>
</protein>
<keyword evidence="1" id="KW-1133">Transmembrane helix</keyword>
<dbReference type="RefSeq" id="WP_379074545.1">
    <property type="nucleotide sequence ID" value="NZ_JBHULL010000003.1"/>
</dbReference>
<organism evidence="2 3">
    <name type="scientific">Pedobacter vanadiisoli</name>
    <dbReference type="NCBI Taxonomy" id="1761975"/>
    <lineage>
        <taxon>Bacteria</taxon>
        <taxon>Pseudomonadati</taxon>
        <taxon>Bacteroidota</taxon>
        <taxon>Sphingobacteriia</taxon>
        <taxon>Sphingobacteriales</taxon>
        <taxon>Sphingobacteriaceae</taxon>
        <taxon>Pedobacter</taxon>
    </lineage>
</organism>
<keyword evidence="3" id="KW-1185">Reference proteome</keyword>
<evidence type="ECO:0008006" key="4">
    <source>
        <dbReference type="Google" id="ProtNLM"/>
    </source>
</evidence>
<name>A0ABW5MDW5_9SPHI</name>
<keyword evidence="1" id="KW-0812">Transmembrane</keyword>
<gene>
    <name evidence="2" type="ORF">ACFSR6_02635</name>
</gene>